<name>A0A2T1EP07_9CYAN</name>
<evidence type="ECO:0000256" key="3">
    <source>
        <dbReference type="ARBA" id="ARBA00022837"/>
    </source>
</evidence>
<dbReference type="GO" id="GO:0030001">
    <property type="term" value="P:metal ion transport"/>
    <property type="evidence" value="ECO:0007669"/>
    <property type="project" value="TreeGrafter"/>
</dbReference>
<dbReference type="InterPro" id="IPR051171">
    <property type="entry name" value="CaCA"/>
</dbReference>
<sequence length="1810" mass="184061">MNFAKPSVLSDSLKTTPDSVFSLTSALDTAAAIGMSPLAGWSGASEASAIAFIDGSVADYQTLVAGIAPGTEVHLLDSNQDAVTQITNTLLGRHNISSLHIVSHGEAGGLDFGNSKLNLSDLPEYAAQLQSWSKALTDNADILLYGCDVAQGELGKAFTSILSQLTGADVAASDDLTGNAAHGGNWEMEFNTGSIESFNIFSTQAKEAYEHVLATFTVANTADSGAGSLRQAVTDANGAAGADTINFALGAGAQTITLSSGLTLTDSVKILNTTGAANLTIQAPSGGAFIIFTVNSGATASFDQLTIRNGSVGIYNNNGTITAILNSALTNNSEAIDNFSLTGIDTIANSTISGGNLGIHSHGPINTIFNSTFSGIASYAIANDAGSIGTIANVTIAGNSSQGINNFSRTITTLANTIIANNGTNYLGNSPGTSTNNLIGGTFASVGLSSTLANNGGSTQTYAVLAGSPALNAGSNAALPLDTLDLDGDGNTTETIPFDQRGTGFVRIQGGTVDIGAVEGLANANPVVSLPGGSVSYTENTAAVVLDVTGTVTDSDSTDFDTGALTITYSANGTVDDRLAINNQGTGAGQIGVSGSNVSYGGTTIGTFTGGVGTTPLVVTFNSNSSPGAAEALLRNLTYSNVSDALSTIDRTLSVVLTDGDGGTSTTANKTISATAVNDAPTVTAPSAIAITEDTTTVLTGISFADVDAGSGTMSAVLSVGAGSLSATAGSGVTVLGSASPSITLNGTLTALNSFLTNSLTYTPALNDVATQTLGVRINDGGNTGSGGALSSGVTNVALNVTAVNDAPTVTAPTAIAVTEDITTALTGIAFADVDADSGIVTATLTVGAGTLAATAGSGVAVGGTATNLTLGGTLAAINSFIAGNSLTYTTAPNATATQTLGVSINDGGNTGSGGALSSAVTNVNLTVTPVNDAPSFTKGGNQTVTTGAGAQTITNWATGFNPGPADEASQTVQAYEIVNNDHAEIFTVAPAIDAFGNLTYTPASNLATATTAILSVRVQDNGGTTNGGIDTSTVQTFAITVKPQPTISITPVTQNEGNSSTTAYTFTVNMSDTSTQTVQVNYATADGTATVADGDYLAASNTLTFAPGETSKTFTVNVNGDTKYESTEAFTVSLSNAVNGTIAANSNSVNGTITNDDTAPVVNITSTITHAEGNSGTTPYNFTVNLSNPSFEAIGIDYSTSDGSATVADGDYTAATGTVNFAPGETSKTITVNAAGDTKFESDETFQVALTGPANGSGNVSPGNTTGSGTITNDDTQPTISIGNVSQNEGNSGTTAYTFTVNLSNASTQTVTVNYATADGTATIADSDYLATSGSLNFAPGQTSKTITVQVNGDTKFEADQAFSLALSNASNGTLGTSTGTGTIVNDDTRPTISINSVSNPEGRTGTTPFTFTVSLSNASDETVTVNYATADGTATSVNSDYAPTSGTLTFNPLESSKTIAVNVNGDIRIEPDETFRVNLTAPTKGTIATGTGTGTLRNDDNASLVWRNGTSGAAPTGTGENAIWQLNGFAFQSGSYLPSIADLNWQIVSSSADFNLDGNTDILWRNRATGANAIWELNNLTLQSAYYIPSVSDLNWQIVGTADFNRDSKPDLLWRNRMTGENAVWQLNGSSLQSSYYIPRIADQNWQIVGTGDFNNDGIADLVWHNQATTSNAIWQMNSTGLQSGYYLPTAADSNWQIVGTSDFNNDGIADLVWHNQVTGANAIWQMNSTGLQSGYYLPTAADINWQIAGITDFGGDSTPDMLWRNQQSNKNEIWQMSGFSYSQTYQLPDASQKWSVKPLPLVALPLA</sequence>
<dbReference type="SUPFAM" id="SSF51126">
    <property type="entry name" value="Pectin lyase-like"/>
    <property type="match status" value="1"/>
</dbReference>
<feature type="domain" description="Calx-beta" evidence="6">
    <location>
        <begin position="1270"/>
        <end position="1369"/>
    </location>
</feature>
<feature type="region of interest" description="Disordered" evidence="5">
    <location>
        <begin position="1380"/>
        <end position="1407"/>
    </location>
</feature>
<keyword evidence="4" id="KW-0813">Transport</keyword>
<feature type="domain" description="Calx-beta" evidence="6">
    <location>
        <begin position="1150"/>
        <end position="1252"/>
    </location>
</feature>
<evidence type="ECO:0000256" key="4">
    <source>
        <dbReference type="ARBA" id="ARBA00023065"/>
    </source>
</evidence>
<dbReference type="SMART" id="SM00237">
    <property type="entry name" value="Calx_beta"/>
    <property type="match status" value="4"/>
</dbReference>
<keyword evidence="1" id="KW-0732">Signal</keyword>
<dbReference type="NCBIfam" id="NF041518">
    <property type="entry name" value="choice_anch_Q"/>
    <property type="match status" value="1"/>
</dbReference>
<evidence type="ECO:0000256" key="1">
    <source>
        <dbReference type="ARBA" id="ARBA00022729"/>
    </source>
</evidence>
<protein>
    <recommendedName>
        <fullName evidence="6">Calx-beta domain-containing protein</fullName>
    </recommendedName>
</protein>
<feature type="compositionally biased region" description="Polar residues" evidence="5">
    <location>
        <begin position="1255"/>
        <end position="1278"/>
    </location>
</feature>
<dbReference type="EMBL" id="PVWK01000014">
    <property type="protein sequence ID" value="PSB34445.1"/>
    <property type="molecule type" value="Genomic_DNA"/>
</dbReference>
<dbReference type="InterPro" id="IPR025592">
    <property type="entry name" value="DUF4347"/>
</dbReference>
<organism evidence="7 8">
    <name type="scientific">Stenomitos frigidus ULC18</name>
    <dbReference type="NCBI Taxonomy" id="2107698"/>
    <lineage>
        <taxon>Bacteria</taxon>
        <taxon>Bacillati</taxon>
        <taxon>Cyanobacteriota</taxon>
        <taxon>Cyanophyceae</taxon>
        <taxon>Leptolyngbyales</taxon>
        <taxon>Leptolyngbyaceae</taxon>
        <taxon>Stenomitos</taxon>
    </lineage>
</organism>
<dbReference type="InterPro" id="IPR038081">
    <property type="entry name" value="CalX-like_sf"/>
</dbReference>
<dbReference type="InterPro" id="IPR028994">
    <property type="entry name" value="Integrin_alpha_N"/>
</dbReference>
<dbReference type="InterPro" id="IPR011050">
    <property type="entry name" value="Pectin_lyase_fold/virulence"/>
</dbReference>
<gene>
    <name evidence="7" type="ORF">C7B82_03020</name>
</gene>
<feature type="compositionally biased region" description="Polar residues" evidence="5">
    <location>
        <begin position="1392"/>
        <end position="1407"/>
    </location>
</feature>
<evidence type="ECO:0000259" key="6">
    <source>
        <dbReference type="SMART" id="SM00237"/>
    </source>
</evidence>
<reference evidence="7 8" key="2">
    <citation type="submission" date="2018-03" db="EMBL/GenBank/DDBJ databases">
        <title>The ancient ancestry and fast evolution of plastids.</title>
        <authorList>
            <person name="Moore K.R."/>
            <person name="Magnabosco C."/>
            <person name="Momper L."/>
            <person name="Gold D.A."/>
            <person name="Bosak T."/>
            <person name="Fournier G.P."/>
        </authorList>
    </citation>
    <scope>NUCLEOTIDE SEQUENCE [LARGE SCALE GENOMIC DNA]</scope>
    <source>
        <strain evidence="7 8">ULC18</strain>
    </source>
</reference>
<feature type="domain" description="Calx-beta" evidence="6">
    <location>
        <begin position="1038"/>
        <end position="1136"/>
    </location>
</feature>
<evidence type="ECO:0000256" key="2">
    <source>
        <dbReference type="ARBA" id="ARBA00022737"/>
    </source>
</evidence>
<dbReference type="Pfam" id="PF13517">
    <property type="entry name" value="FG-GAP_3"/>
    <property type="match status" value="1"/>
</dbReference>
<feature type="domain" description="Calx-beta" evidence="6">
    <location>
        <begin position="1384"/>
        <end position="1482"/>
    </location>
</feature>
<dbReference type="SUPFAM" id="SSF69318">
    <property type="entry name" value="Integrin alpha N-terminal domain"/>
    <property type="match status" value="1"/>
</dbReference>
<keyword evidence="4" id="KW-0406">Ion transport</keyword>
<dbReference type="PANTHER" id="PTHR11878">
    <property type="entry name" value="SODIUM/CALCIUM EXCHANGER"/>
    <property type="match status" value="1"/>
</dbReference>
<reference evidence="8" key="1">
    <citation type="submission" date="2018-02" db="EMBL/GenBank/DDBJ databases">
        <authorList>
            <person name="Moore K."/>
            <person name="Momper L."/>
        </authorList>
    </citation>
    <scope>NUCLEOTIDE SEQUENCE [LARGE SCALE GENOMIC DNA]</scope>
    <source>
        <strain evidence="8">ULC18</strain>
    </source>
</reference>
<dbReference type="Pfam" id="PF14252">
    <property type="entry name" value="DUF4347"/>
    <property type="match status" value="1"/>
</dbReference>
<dbReference type="Pfam" id="PF03160">
    <property type="entry name" value="Calx-beta"/>
    <property type="match status" value="4"/>
</dbReference>
<dbReference type="SUPFAM" id="SSF141072">
    <property type="entry name" value="CalX-like"/>
    <property type="match status" value="4"/>
</dbReference>
<evidence type="ECO:0000256" key="5">
    <source>
        <dbReference type="SAM" id="MobiDB-lite"/>
    </source>
</evidence>
<dbReference type="GO" id="GO:0016020">
    <property type="term" value="C:membrane"/>
    <property type="evidence" value="ECO:0007669"/>
    <property type="project" value="InterPro"/>
</dbReference>
<keyword evidence="3" id="KW-0106">Calcium</keyword>
<dbReference type="InterPro" id="IPR013517">
    <property type="entry name" value="FG-GAP"/>
</dbReference>
<evidence type="ECO:0000313" key="7">
    <source>
        <dbReference type="EMBL" id="PSB34445.1"/>
    </source>
</evidence>
<keyword evidence="2" id="KW-0677">Repeat</keyword>
<proteinExistence type="predicted"/>
<dbReference type="PANTHER" id="PTHR11878:SF65">
    <property type="entry name" value="NA_CA-EXCHANGE PROTEIN, ISOFORM G"/>
    <property type="match status" value="1"/>
</dbReference>
<dbReference type="Proteomes" id="UP000239576">
    <property type="component" value="Unassembled WGS sequence"/>
</dbReference>
<dbReference type="GO" id="GO:0007154">
    <property type="term" value="P:cell communication"/>
    <property type="evidence" value="ECO:0007669"/>
    <property type="project" value="InterPro"/>
</dbReference>
<feature type="region of interest" description="Disordered" evidence="5">
    <location>
        <begin position="1253"/>
        <end position="1278"/>
    </location>
</feature>
<comment type="caution">
    <text evidence="7">The sequence shown here is derived from an EMBL/GenBank/DDBJ whole genome shotgun (WGS) entry which is preliminary data.</text>
</comment>
<evidence type="ECO:0000313" key="8">
    <source>
        <dbReference type="Proteomes" id="UP000239576"/>
    </source>
</evidence>
<keyword evidence="8" id="KW-1185">Reference proteome</keyword>
<dbReference type="InterPro" id="IPR003644">
    <property type="entry name" value="Calx_beta"/>
</dbReference>
<dbReference type="RefSeq" id="WP_106254819.1">
    <property type="nucleotide sequence ID" value="NZ_CAWNSW010000073.1"/>
</dbReference>
<accession>A0A2T1EP07</accession>
<dbReference type="InterPro" id="IPR059226">
    <property type="entry name" value="Choice_anch_Q_dom"/>
</dbReference>
<dbReference type="OrthoDB" id="523168at2"/>
<dbReference type="Gene3D" id="2.60.40.2030">
    <property type="match status" value="4"/>
</dbReference>